<dbReference type="AlphaFoldDB" id="A0A818I9W3"/>
<sequence length="250" mass="27642">MSGVDMKIRLTRSKASFYLFADANAAATNPYFHIDDIYLYIRRVKINNEVFLNIDKHLSTETAKYSLERVETKILTIETGIYNKQFDNLFLGNLPRRVIVGLLDHAATDGVYGTSPLLFKPYDLTSINAFVNGMPVGKEYNCKFRASTSPIPNLCARAYASLYAVATPAGMGHGITLEDYTNNGYTLFCFDLSPDASPDGCDYLNPIQTGAFSISITFGTATGQNLNLLVYAEHSGLIEIDKTRTIVNNV</sequence>
<evidence type="ECO:0000313" key="3">
    <source>
        <dbReference type="Proteomes" id="UP000663865"/>
    </source>
</evidence>
<accession>A0A818I9W3</accession>
<dbReference type="Proteomes" id="UP000663838">
    <property type="component" value="Unassembled WGS sequence"/>
</dbReference>
<evidence type="ECO:0000313" key="1">
    <source>
        <dbReference type="EMBL" id="CAF3516400.1"/>
    </source>
</evidence>
<dbReference type="EMBL" id="CAJNYV010002947">
    <property type="protein sequence ID" value="CAF3516400.1"/>
    <property type="molecule type" value="Genomic_DNA"/>
</dbReference>
<gene>
    <name evidence="1" type="ORF">KIK155_LOCUS16668</name>
    <name evidence="2" type="ORF">TOA249_LOCUS26503</name>
</gene>
<comment type="caution">
    <text evidence="1">The sequence shown here is derived from an EMBL/GenBank/DDBJ whole genome shotgun (WGS) entry which is preliminary data.</text>
</comment>
<evidence type="ECO:0000313" key="2">
    <source>
        <dbReference type="EMBL" id="CAF4846223.1"/>
    </source>
</evidence>
<organism evidence="1 3">
    <name type="scientific">Rotaria socialis</name>
    <dbReference type="NCBI Taxonomy" id="392032"/>
    <lineage>
        <taxon>Eukaryota</taxon>
        <taxon>Metazoa</taxon>
        <taxon>Spiralia</taxon>
        <taxon>Gnathifera</taxon>
        <taxon>Rotifera</taxon>
        <taxon>Eurotatoria</taxon>
        <taxon>Bdelloidea</taxon>
        <taxon>Philodinida</taxon>
        <taxon>Philodinidae</taxon>
        <taxon>Rotaria</taxon>
    </lineage>
</organism>
<dbReference type="EMBL" id="CAJOBS010003122">
    <property type="protein sequence ID" value="CAF4846223.1"/>
    <property type="molecule type" value="Genomic_DNA"/>
</dbReference>
<proteinExistence type="predicted"/>
<dbReference type="Proteomes" id="UP000663865">
    <property type="component" value="Unassembled WGS sequence"/>
</dbReference>
<name>A0A818I9W3_9BILA</name>
<protein>
    <submittedName>
        <fullName evidence="1">Uncharacterized protein</fullName>
    </submittedName>
</protein>
<reference evidence="1" key="1">
    <citation type="submission" date="2021-02" db="EMBL/GenBank/DDBJ databases">
        <authorList>
            <person name="Nowell W R."/>
        </authorList>
    </citation>
    <scope>NUCLEOTIDE SEQUENCE</scope>
</reference>